<dbReference type="GO" id="GO:0006935">
    <property type="term" value="P:chemotaxis"/>
    <property type="evidence" value="ECO:0007669"/>
    <property type="project" value="UniProtKB-UniRule"/>
</dbReference>
<evidence type="ECO:0000256" key="1">
    <source>
        <dbReference type="ARBA" id="ARBA00022801"/>
    </source>
</evidence>
<dbReference type="PANTHER" id="PTHR42872:SF6">
    <property type="entry name" value="PROTEIN-GLUTAMATE METHYLESTERASE_PROTEIN-GLUTAMINE GLUTAMINASE"/>
    <property type="match status" value="1"/>
</dbReference>
<evidence type="ECO:0000313" key="6">
    <source>
        <dbReference type="EMBL" id="KIQ05380.1"/>
    </source>
</evidence>
<dbReference type="PANTHER" id="PTHR42872">
    <property type="entry name" value="PROTEIN-GLUTAMATE METHYLESTERASE/PROTEIN-GLUTAMINE GLUTAMINASE"/>
    <property type="match status" value="1"/>
</dbReference>
<dbReference type="InterPro" id="IPR035909">
    <property type="entry name" value="CheB_C"/>
</dbReference>
<dbReference type="AlphaFoldDB" id="A0A0D0L6J9"/>
<protein>
    <recommendedName>
        <fullName evidence="2">protein-glutamate methylesterase</fullName>
        <ecNumber evidence="2">3.1.1.61</ecNumber>
    </recommendedName>
</protein>
<evidence type="ECO:0000259" key="5">
    <source>
        <dbReference type="PROSITE" id="PS50122"/>
    </source>
</evidence>
<dbReference type="Proteomes" id="UP000032068">
    <property type="component" value="Unassembled WGS sequence"/>
</dbReference>
<dbReference type="EMBL" id="JXQW01000006">
    <property type="protein sequence ID" value="KIQ05380.1"/>
    <property type="molecule type" value="Genomic_DNA"/>
</dbReference>
<feature type="domain" description="CheB-type methylesterase" evidence="5">
    <location>
        <begin position="147"/>
        <end position="337"/>
    </location>
</feature>
<comment type="catalytic activity">
    <reaction evidence="3">
        <text>[protein]-L-glutamate 5-O-methyl ester + H2O = L-glutamyl-[protein] + methanol + H(+)</text>
        <dbReference type="Rhea" id="RHEA:23236"/>
        <dbReference type="Rhea" id="RHEA-COMP:10208"/>
        <dbReference type="Rhea" id="RHEA-COMP:10311"/>
        <dbReference type="ChEBI" id="CHEBI:15377"/>
        <dbReference type="ChEBI" id="CHEBI:15378"/>
        <dbReference type="ChEBI" id="CHEBI:17790"/>
        <dbReference type="ChEBI" id="CHEBI:29973"/>
        <dbReference type="ChEBI" id="CHEBI:82795"/>
        <dbReference type="EC" id="3.1.1.61"/>
    </reaction>
</comment>
<organism evidence="6 7">
    <name type="scientific">Pseudomonas fulva</name>
    <dbReference type="NCBI Taxonomy" id="47880"/>
    <lineage>
        <taxon>Bacteria</taxon>
        <taxon>Pseudomonadati</taxon>
        <taxon>Pseudomonadota</taxon>
        <taxon>Gammaproteobacteria</taxon>
        <taxon>Pseudomonadales</taxon>
        <taxon>Pseudomonadaceae</taxon>
        <taxon>Pseudomonas</taxon>
    </lineage>
</organism>
<name>A0A0D0L6J9_9PSED</name>
<proteinExistence type="predicted"/>
<gene>
    <name evidence="6" type="ORF">RU08_03665</name>
</gene>
<dbReference type="PROSITE" id="PS50122">
    <property type="entry name" value="CHEB"/>
    <property type="match status" value="1"/>
</dbReference>
<keyword evidence="4" id="KW-0145">Chemotaxis</keyword>
<comment type="caution">
    <text evidence="6">The sequence shown here is derived from an EMBL/GenBank/DDBJ whole genome shotgun (WGS) entry which is preliminary data.</text>
</comment>
<evidence type="ECO:0000313" key="7">
    <source>
        <dbReference type="Proteomes" id="UP000032068"/>
    </source>
</evidence>
<dbReference type="GO" id="GO:0008984">
    <property type="term" value="F:protein-glutamate methylesterase activity"/>
    <property type="evidence" value="ECO:0007669"/>
    <property type="project" value="UniProtKB-EC"/>
</dbReference>
<feature type="active site" evidence="4">
    <location>
        <position position="279"/>
    </location>
</feature>
<dbReference type="OrthoDB" id="9793421at2"/>
<dbReference type="EC" id="3.1.1.61" evidence="2"/>
<dbReference type="GO" id="GO:0000156">
    <property type="term" value="F:phosphorelay response regulator activity"/>
    <property type="evidence" value="ECO:0007669"/>
    <property type="project" value="InterPro"/>
</dbReference>
<reference evidence="6 7" key="1">
    <citation type="submission" date="2014-12" db="EMBL/GenBank/DDBJ databases">
        <title>16Stimator: statistical estimation of ribosomal gene copy numbers from draft genome assemblies.</title>
        <authorList>
            <person name="Perisin M.A."/>
            <person name="Vetter M."/>
            <person name="Gilbert J.A."/>
            <person name="Bergelson J."/>
        </authorList>
    </citation>
    <scope>NUCLEOTIDE SEQUENCE [LARGE SCALE GENOMIC DNA]</scope>
    <source>
        <strain evidence="6 7">MEJ086</strain>
    </source>
</reference>
<keyword evidence="1 4" id="KW-0378">Hydrolase</keyword>
<evidence type="ECO:0000256" key="4">
    <source>
        <dbReference type="PROSITE-ProRule" id="PRU00050"/>
    </source>
</evidence>
<sequence length="339" mass="36037">MSEQSAARIAVIADTSLQRHVLQQALSSNGYQVVLNSDPARLDDAALQACEAELWLVDLAQSDDLPLIDALMEDSRVPVLFGEGHAPERSSEHYPRWERRLVGKLKKLVGDPALAAGASLEGVLAEAQRPGRVELPAVLANTPLQVGEPAKQVWLLAASLGGPAAVKAFLDALPGGLPVGFLYAQHIDPSFETTLPQAVGRHSQWRVGTVRDGDSVRCGEVVVVPVSNELAFADDGALQVTARAWPEPYSPSIDQMMLNLAQRYAACSGVIAFSGMGSDGSAAAAYVKRQGGVIWTQRADSCVCSSMPDSLREGGYSSFSADPRELAAALVDHLAEQCR</sequence>
<feature type="active site" evidence="4">
    <location>
        <position position="159"/>
    </location>
</feature>
<dbReference type="Pfam" id="PF01339">
    <property type="entry name" value="CheB_methylest"/>
    <property type="match status" value="1"/>
</dbReference>
<dbReference type="SUPFAM" id="SSF52738">
    <property type="entry name" value="Methylesterase CheB, C-terminal domain"/>
    <property type="match status" value="1"/>
</dbReference>
<dbReference type="GO" id="GO:0005737">
    <property type="term" value="C:cytoplasm"/>
    <property type="evidence" value="ECO:0007669"/>
    <property type="project" value="InterPro"/>
</dbReference>
<evidence type="ECO:0000256" key="2">
    <source>
        <dbReference type="ARBA" id="ARBA00039140"/>
    </source>
</evidence>
<dbReference type="RefSeq" id="WP_042552523.1">
    <property type="nucleotide sequence ID" value="NZ_JXQW01000006.1"/>
</dbReference>
<dbReference type="InterPro" id="IPR000673">
    <property type="entry name" value="Sig_transdc_resp-reg_Me-estase"/>
</dbReference>
<accession>A0A0D0L6J9</accession>
<feature type="active site" evidence="4">
    <location>
        <position position="186"/>
    </location>
</feature>
<dbReference type="Gene3D" id="3.40.50.180">
    <property type="entry name" value="Methylesterase CheB, C-terminal domain"/>
    <property type="match status" value="1"/>
</dbReference>
<evidence type="ECO:0000256" key="3">
    <source>
        <dbReference type="ARBA" id="ARBA00048267"/>
    </source>
</evidence>